<organism evidence="1 2">
    <name type="scientific">Candidatus Enterococcus lowellii</name>
    <dbReference type="NCBI Taxonomy" id="2230877"/>
    <lineage>
        <taxon>Bacteria</taxon>
        <taxon>Bacillati</taxon>
        <taxon>Bacillota</taxon>
        <taxon>Bacilli</taxon>
        <taxon>Lactobacillales</taxon>
        <taxon>Enterococcaceae</taxon>
        <taxon>Enterococcus</taxon>
    </lineage>
</organism>
<dbReference type="Pfam" id="PF13743">
    <property type="entry name" value="Thioredoxin_5"/>
    <property type="match status" value="1"/>
</dbReference>
<dbReference type="InterPro" id="IPR036249">
    <property type="entry name" value="Thioredoxin-like_sf"/>
</dbReference>
<dbReference type="Gene3D" id="3.40.30.10">
    <property type="entry name" value="Glutaredoxin"/>
    <property type="match status" value="1"/>
</dbReference>
<gene>
    <name evidence="1" type="ORF">DOK78_002922</name>
</gene>
<dbReference type="RefSeq" id="WP_207941582.1">
    <property type="nucleotide sequence ID" value="NZ_CP147251.1"/>
</dbReference>
<evidence type="ECO:0008006" key="3">
    <source>
        <dbReference type="Google" id="ProtNLM"/>
    </source>
</evidence>
<accession>A0ABZ2SR71</accession>
<sequence>MIEIYLFIHPFGSLCLEEETRLIDFINESSEKINLQILPFVNMTTTTSIMRKYGWDKKDLDSRNTFLNHSYSAALDYKAAQQQGKKYARIFLLKLQTAIICHKTPYSQQLAETLFAETGGDIDMFREDRQSALVKEKFWQDQQTARDLHIQHQTSAVIYNFYREEEYGILLQGGDALRTIPSLCQNARIFSSSKRLKRANERVHVEIPRLRLL</sequence>
<keyword evidence="2" id="KW-1185">Reference proteome</keyword>
<evidence type="ECO:0000313" key="2">
    <source>
        <dbReference type="Proteomes" id="UP000664701"/>
    </source>
</evidence>
<proteinExistence type="predicted"/>
<dbReference type="SUPFAM" id="SSF52833">
    <property type="entry name" value="Thioredoxin-like"/>
    <property type="match status" value="1"/>
</dbReference>
<protein>
    <recommendedName>
        <fullName evidence="3">Dithiol-disulfide isomerase</fullName>
    </recommendedName>
</protein>
<dbReference type="EMBL" id="CP147251">
    <property type="protein sequence ID" value="WYJ78265.1"/>
    <property type="molecule type" value="Genomic_DNA"/>
</dbReference>
<name>A0ABZ2SR71_9ENTE</name>
<evidence type="ECO:0000313" key="1">
    <source>
        <dbReference type="EMBL" id="WYJ78265.1"/>
    </source>
</evidence>
<reference evidence="1 2" key="1">
    <citation type="submission" date="2024-03" db="EMBL/GenBank/DDBJ databases">
        <title>The Genome Sequence of Enterococcus sp. DIV2402.</title>
        <authorList>
            <consortium name="The Broad Institute Genomics Platform"/>
            <consortium name="The Broad Institute Microbial Omics Core"/>
            <consortium name="The Broad Institute Genomic Center for Infectious Diseases"/>
            <person name="Earl A."/>
            <person name="Manson A."/>
            <person name="Gilmore M."/>
            <person name="Schwartman J."/>
            <person name="Shea T."/>
            <person name="Abouelleil A."/>
            <person name="Cao P."/>
            <person name="Chapman S."/>
            <person name="Cusick C."/>
            <person name="Young S."/>
            <person name="Neafsey D."/>
            <person name="Nusbaum C."/>
            <person name="Birren B."/>
        </authorList>
    </citation>
    <scope>NUCLEOTIDE SEQUENCE [LARGE SCALE GENOMIC DNA]</scope>
    <source>
        <strain evidence="1 2">DIV2402</strain>
    </source>
</reference>
<dbReference type="Proteomes" id="UP000664701">
    <property type="component" value="Chromosome"/>
</dbReference>